<dbReference type="InterPro" id="IPR003122">
    <property type="entry name" value="Tar_rcpt_lig-bd"/>
</dbReference>
<accession>A0A2U1TLU2</accession>
<dbReference type="PRINTS" id="PR00260">
    <property type="entry name" value="CHEMTRNSDUCR"/>
</dbReference>
<keyword evidence="2" id="KW-1003">Cell membrane</keyword>
<keyword evidence="17" id="KW-1185">Reference proteome</keyword>
<evidence type="ECO:0000256" key="5">
    <source>
        <dbReference type="ARBA" id="ARBA00022519"/>
    </source>
</evidence>
<dbReference type="AlphaFoldDB" id="A0A2U1TLU2"/>
<dbReference type="Proteomes" id="UP000245138">
    <property type="component" value="Unassembled WGS sequence"/>
</dbReference>
<keyword evidence="3" id="KW-0488">Methylation</keyword>
<comment type="similarity">
    <text evidence="10">Belongs to the methyl-accepting chemotaxis (MCP) protein family.</text>
</comment>
<dbReference type="InterPro" id="IPR051310">
    <property type="entry name" value="MCP_chemotaxis"/>
</dbReference>
<dbReference type="SMART" id="SM00283">
    <property type="entry name" value="MA"/>
    <property type="match status" value="1"/>
</dbReference>
<dbReference type="CDD" id="cd11386">
    <property type="entry name" value="MCP_signal"/>
    <property type="match status" value="1"/>
</dbReference>
<dbReference type="PANTHER" id="PTHR43531">
    <property type="entry name" value="PROTEIN ICFG"/>
    <property type="match status" value="1"/>
</dbReference>
<dbReference type="Gene3D" id="1.10.287.950">
    <property type="entry name" value="Methyl-accepting chemotaxis protein"/>
    <property type="match status" value="1"/>
</dbReference>
<keyword evidence="9 11" id="KW-0807">Transducer</keyword>
<evidence type="ECO:0000256" key="6">
    <source>
        <dbReference type="ARBA" id="ARBA00022692"/>
    </source>
</evidence>
<feature type="domain" description="HAMP" evidence="15">
    <location>
        <begin position="216"/>
        <end position="268"/>
    </location>
</feature>
<reference evidence="16 17" key="1">
    <citation type="submission" date="2018-04" db="EMBL/GenBank/DDBJ databases">
        <title>Brenneria corticis sp.nov.</title>
        <authorList>
            <person name="Li Y."/>
        </authorList>
    </citation>
    <scope>NUCLEOTIDE SEQUENCE [LARGE SCALE GENOMIC DNA]</scope>
    <source>
        <strain evidence="16 17">LMG 27715</strain>
    </source>
</reference>
<gene>
    <name evidence="16" type="ORF">B4923_16615</name>
</gene>
<dbReference type="Gene3D" id="1.20.120.30">
    <property type="entry name" value="Aspartate receptor, ligand-binding domain"/>
    <property type="match status" value="1"/>
</dbReference>
<organism evidence="16 17">
    <name type="scientific">Brenneria roseae subsp. americana</name>
    <dbReference type="NCBI Taxonomy" id="1508507"/>
    <lineage>
        <taxon>Bacteria</taxon>
        <taxon>Pseudomonadati</taxon>
        <taxon>Pseudomonadota</taxon>
        <taxon>Gammaproteobacteria</taxon>
        <taxon>Enterobacterales</taxon>
        <taxon>Pectobacteriaceae</taxon>
        <taxon>Brenneria</taxon>
    </lineage>
</organism>
<dbReference type="GO" id="GO:0007165">
    <property type="term" value="P:signal transduction"/>
    <property type="evidence" value="ECO:0007669"/>
    <property type="project" value="UniProtKB-KW"/>
</dbReference>
<keyword evidence="8 13" id="KW-0472">Membrane</keyword>
<dbReference type="PROSITE" id="PS50111">
    <property type="entry name" value="CHEMOTAXIS_TRANSDUC_2"/>
    <property type="match status" value="1"/>
</dbReference>
<keyword evidence="7 13" id="KW-1133">Transmembrane helix</keyword>
<evidence type="ECO:0000256" key="13">
    <source>
        <dbReference type="SAM" id="Phobius"/>
    </source>
</evidence>
<evidence type="ECO:0000256" key="3">
    <source>
        <dbReference type="ARBA" id="ARBA00022481"/>
    </source>
</evidence>
<dbReference type="InterPro" id="IPR004089">
    <property type="entry name" value="MCPsignal_dom"/>
</dbReference>
<comment type="caution">
    <text evidence="16">The sequence shown here is derived from an EMBL/GenBank/DDBJ whole genome shotgun (WGS) entry which is preliminary data.</text>
</comment>
<feature type="transmembrane region" description="Helical" evidence="13">
    <location>
        <begin position="12"/>
        <end position="31"/>
    </location>
</feature>
<dbReference type="Pfam" id="PF02203">
    <property type="entry name" value="TarH"/>
    <property type="match status" value="1"/>
</dbReference>
<feature type="domain" description="Methyl-accepting transducer" evidence="14">
    <location>
        <begin position="273"/>
        <end position="502"/>
    </location>
</feature>
<name>A0A2U1TLU2_9GAMM</name>
<evidence type="ECO:0000259" key="14">
    <source>
        <dbReference type="PROSITE" id="PS50111"/>
    </source>
</evidence>
<evidence type="ECO:0000256" key="10">
    <source>
        <dbReference type="ARBA" id="ARBA00029447"/>
    </source>
</evidence>
<dbReference type="InterPro" id="IPR003660">
    <property type="entry name" value="HAMP_dom"/>
</dbReference>
<dbReference type="InterPro" id="IPR004090">
    <property type="entry name" value="Chemotax_Me-accpt_rcpt"/>
</dbReference>
<keyword evidence="4" id="KW-0145">Chemotaxis</keyword>
<dbReference type="GO" id="GO:0006935">
    <property type="term" value="P:chemotaxis"/>
    <property type="evidence" value="ECO:0007669"/>
    <property type="project" value="UniProtKB-KW"/>
</dbReference>
<evidence type="ECO:0000256" key="9">
    <source>
        <dbReference type="ARBA" id="ARBA00023224"/>
    </source>
</evidence>
<dbReference type="PANTHER" id="PTHR43531:SF14">
    <property type="entry name" value="METHYL-ACCEPTING CHEMOTAXIS PROTEIN I-RELATED"/>
    <property type="match status" value="1"/>
</dbReference>
<keyword evidence="6 13" id="KW-0812">Transmembrane</keyword>
<dbReference type="GO" id="GO:0004888">
    <property type="term" value="F:transmembrane signaling receptor activity"/>
    <property type="evidence" value="ECO:0007669"/>
    <property type="project" value="InterPro"/>
</dbReference>
<keyword evidence="5" id="KW-0997">Cell inner membrane</keyword>
<evidence type="ECO:0000259" key="15">
    <source>
        <dbReference type="PROSITE" id="PS50885"/>
    </source>
</evidence>
<dbReference type="Pfam" id="PF00015">
    <property type="entry name" value="MCPsignal"/>
    <property type="match status" value="1"/>
</dbReference>
<dbReference type="OrthoDB" id="6747374at2"/>
<dbReference type="RefSeq" id="WP_109055483.1">
    <property type="nucleotide sequence ID" value="NZ_QDKJ01000014.1"/>
</dbReference>
<evidence type="ECO:0000256" key="11">
    <source>
        <dbReference type="PROSITE-ProRule" id="PRU00284"/>
    </source>
</evidence>
<feature type="region of interest" description="Disordered" evidence="12">
    <location>
        <begin position="522"/>
        <end position="563"/>
    </location>
</feature>
<evidence type="ECO:0000256" key="8">
    <source>
        <dbReference type="ARBA" id="ARBA00023136"/>
    </source>
</evidence>
<evidence type="ECO:0000256" key="12">
    <source>
        <dbReference type="SAM" id="MobiDB-lite"/>
    </source>
</evidence>
<evidence type="ECO:0000256" key="1">
    <source>
        <dbReference type="ARBA" id="ARBA00004429"/>
    </source>
</evidence>
<comment type="subcellular location">
    <subcellularLocation>
        <location evidence="1">Cell inner membrane</location>
        <topology evidence="1">Multi-pass membrane protein</topology>
    </subcellularLocation>
</comment>
<evidence type="ECO:0000256" key="7">
    <source>
        <dbReference type="ARBA" id="ARBA00022989"/>
    </source>
</evidence>
<dbReference type="EMBL" id="QDKJ01000014">
    <property type="protein sequence ID" value="PWC10366.1"/>
    <property type="molecule type" value="Genomic_DNA"/>
</dbReference>
<dbReference type="SUPFAM" id="SSF58104">
    <property type="entry name" value="Methyl-accepting chemotaxis protein (MCP) signaling domain"/>
    <property type="match status" value="1"/>
</dbReference>
<protein>
    <submittedName>
        <fullName evidence="16">Methyl-accepting chemotaxis protein</fullName>
    </submittedName>
</protein>
<dbReference type="GO" id="GO:0005886">
    <property type="term" value="C:plasma membrane"/>
    <property type="evidence" value="ECO:0007669"/>
    <property type="project" value="UniProtKB-SubCell"/>
</dbReference>
<dbReference type="PROSITE" id="PS50885">
    <property type="entry name" value="HAMP"/>
    <property type="match status" value="1"/>
</dbReference>
<dbReference type="FunFam" id="1.10.287.950:FF:000001">
    <property type="entry name" value="Methyl-accepting chemotaxis sensory transducer"/>
    <property type="match status" value="1"/>
</dbReference>
<evidence type="ECO:0000256" key="4">
    <source>
        <dbReference type="ARBA" id="ARBA00022500"/>
    </source>
</evidence>
<evidence type="ECO:0000313" key="17">
    <source>
        <dbReference type="Proteomes" id="UP000245138"/>
    </source>
</evidence>
<evidence type="ECO:0000313" key="16">
    <source>
        <dbReference type="EMBL" id="PWC10366.1"/>
    </source>
</evidence>
<sequence>MNFLKNITIRAMLLTILGIFLLLWGGVSFYMSSSLSEMTRLLESGEVQKKNANTLADGNDQYFRAAIRLVRAMDYTQTGETAEVGKWLASAEAGIKSTSDRLAEFKAADHGGIDKATVENMEKAWVQVIDDGLKPLLVAVRDNRPDEFRHLFRDVYPVLSIEFGDKMDKYQDSAIVFSGSSLSQVYALVDWNKNILLAAAVIGLLILLLTDRYLVNYLVKPLNMIKGHFHVLADGQLGYPLEEFGRNCVGQLIPYLKDMQRSLINTVTTIRDSSGSIYQGASEIRSGNNDLSARTEQQAAALEQTAASMEQLGATVKQNAENVHQASKLAQDASIAAKKGGEVTTDVVETMASITTSSKKIADITNVINGIAFQTNILALNAAVEAARAGEQGRGFAVVAGEVRNLAQRSAQAAKEIEGLIAESVERVNMGSHQVTQTGEAMESIIIAITRVNDLMGEIASASDEQSRGISQIGQAVTEMDGVTQQNASLVQESAAAAASLEDQVRQLTEAVSVFQLAAGEKRQHSEIQQPGKPAPTLKPALLGVGTGSSKKSKNDNANWETF</sequence>
<proteinExistence type="inferred from homology"/>
<evidence type="ECO:0000256" key="2">
    <source>
        <dbReference type="ARBA" id="ARBA00022475"/>
    </source>
</evidence>